<dbReference type="Gene3D" id="1.10.10.60">
    <property type="entry name" value="Homeodomain-like"/>
    <property type="match status" value="1"/>
</dbReference>
<dbReference type="Pfam" id="PF12625">
    <property type="entry name" value="Arabinose_bd"/>
    <property type="match status" value="1"/>
</dbReference>
<dbReference type="RefSeq" id="WP_114900145.1">
    <property type="nucleotide sequence ID" value="NZ_CP031222.1"/>
</dbReference>
<dbReference type="InterPro" id="IPR032687">
    <property type="entry name" value="AraC-type_N"/>
</dbReference>
<dbReference type="SMART" id="SM00342">
    <property type="entry name" value="HTH_ARAC"/>
    <property type="match status" value="1"/>
</dbReference>
<dbReference type="PROSITE" id="PS01124">
    <property type="entry name" value="HTH_ARAC_FAMILY_2"/>
    <property type="match status" value="1"/>
</dbReference>
<evidence type="ECO:0000256" key="1">
    <source>
        <dbReference type="ARBA" id="ARBA00023015"/>
    </source>
</evidence>
<evidence type="ECO:0000259" key="4">
    <source>
        <dbReference type="PROSITE" id="PS01124"/>
    </source>
</evidence>
<gene>
    <name evidence="5" type="ORF">HYN46_15030</name>
</gene>
<evidence type="ECO:0000313" key="6">
    <source>
        <dbReference type="Proteomes" id="UP000253940"/>
    </source>
</evidence>
<proteinExistence type="predicted"/>
<dbReference type="Proteomes" id="UP000253940">
    <property type="component" value="Chromosome"/>
</dbReference>
<organism evidence="5 6">
    <name type="scientific">Aquirhabdus parva</name>
    <dbReference type="NCBI Taxonomy" id="2283318"/>
    <lineage>
        <taxon>Bacteria</taxon>
        <taxon>Pseudomonadati</taxon>
        <taxon>Pseudomonadota</taxon>
        <taxon>Gammaproteobacteria</taxon>
        <taxon>Moraxellales</taxon>
        <taxon>Moraxellaceae</taxon>
        <taxon>Aquirhabdus</taxon>
    </lineage>
</organism>
<feature type="domain" description="HTH araC/xylS-type" evidence="4">
    <location>
        <begin position="256"/>
        <end position="355"/>
    </location>
</feature>
<keyword evidence="3" id="KW-0804">Transcription</keyword>
<dbReference type="GO" id="GO:0000976">
    <property type="term" value="F:transcription cis-regulatory region binding"/>
    <property type="evidence" value="ECO:0007669"/>
    <property type="project" value="TreeGrafter"/>
</dbReference>
<dbReference type="Pfam" id="PF12833">
    <property type="entry name" value="HTH_18"/>
    <property type="match status" value="1"/>
</dbReference>
<evidence type="ECO:0000256" key="2">
    <source>
        <dbReference type="ARBA" id="ARBA00023125"/>
    </source>
</evidence>
<accession>A0A345P9S8</accession>
<dbReference type="KEGG" id="mbah:HYN46_15030"/>
<name>A0A345P9S8_9GAMM</name>
<keyword evidence="1" id="KW-0805">Transcription regulation</keyword>
<dbReference type="InterPro" id="IPR009057">
    <property type="entry name" value="Homeodomain-like_sf"/>
</dbReference>
<dbReference type="EMBL" id="CP031222">
    <property type="protein sequence ID" value="AXI04037.1"/>
    <property type="molecule type" value="Genomic_DNA"/>
</dbReference>
<dbReference type="SUPFAM" id="SSF46689">
    <property type="entry name" value="Homeodomain-like"/>
    <property type="match status" value="1"/>
</dbReference>
<evidence type="ECO:0000313" key="5">
    <source>
        <dbReference type="EMBL" id="AXI04037.1"/>
    </source>
</evidence>
<sequence>MTTFLRSSIIRSSSPFTFPIQYVEMVEALVRLRGGDVQQIYVRAQLEQHELDNPETRISLSQFAELMQIAKEHMNCAEPASIQMLRHMPVTIHGMLGMASISADTLGDALDITLRYFSLILPCIELTRENRGNKVFIHVRNLASFGSPFDETMIEVVIGNFFKMVRFSETPVNGKEISEILGSEVHFRHACVGDADVYQRFCHTSIKFLCLDNQMIFAREVLSRPLVTRNRSTRMALETMLETKLQLMQKHDEVAVRVRRLLSGSAALSHFPDPQQIADAMAMSTRTLSRRLSEEGHSLSKLMEELRMERAEMLLIGTQLSLFNIAKQLGYSDLSAFSRAFKRVKKQSPSELRASLKP</sequence>
<evidence type="ECO:0000256" key="3">
    <source>
        <dbReference type="ARBA" id="ARBA00023163"/>
    </source>
</evidence>
<keyword evidence="6" id="KW-1185">Reference proteome</keyword>
<dbReference type="GO" id="GO:0003700">
    <property type="term" value="F:DNA-binding transcription factor activity"/>
    <property type="evidence" value="ECO:0007669"/>
    <property type="project" value="InterPro"/>
</dbReference>
<reference evidence="5 6" key="1">
    <citation type="submission" date="2018-07" db="EMBL/GenBank/DDBJ databases">
        <title>Genome sequencing of Moraxellaceae gen. HYN0046.</title>
        <authorList>
            <person name="Kim M."/>
            <person name="Yi H."/>
        </authorList>
    </citation>
    <scope>NUCLEOTIDE SEQUENCE [LARGE SCALE GENOMIC DNA]</scope>
    <source>
        <strain evidence="5 6">HYN0046</strain>
    </source>
</reference>
<dbReference type="OrthoDB" id="9803764at2"/>
<dbReference type="PANTHER" id="PTHR47894:SF1">
    <property type="entry name" value="HTH-TYPE TRANSCRIPTIONAL REGULATOR VQSM"/>
    <property type="match status" value="1"/>
</dbReference>
<protein>
    <submittedName>
        <fullName evidence="5">AraC family transcriptional regulator</fullName>
    </submittedName>
</protein>
<keyword evidence="2" id="KW-0238">DNA-binding</keyword>
<dbReference type="InterPro" id="IPR018060">
    <property type="entry name" value="HTH_AraC"/>
</dbReference>
<dbReference type="PANTHER" id="PTHR47894">
    <property type="entry name" value="HTH-TYPE TRANSCRIPTIONAL REGULATOR GADX"/>
    <property type="match status" value="1"/>
</dbReference>
<dbReference type="AlphaFoldDB" id="A0A345P9S8"/>
<dbReference type="GO" id="GO:0005829">
    <property type="term" value="C:cytosol"/>
    <property type="evidence" value="ECO:0007669"/>
    <property type="project" value="TreeGrafter"/>
</dbReference>